<evidence type="ECO:0000313" key="3">
    <source>
        <dbReference type="Proteomes" id="UP000028701"/>
    </source>
</evidence>
<comment type="caution">
    <text evidence="2">The sequence shown here is derived from an EMBL/GenBank/DDBJ whole genome shotgun (WGS) entry which is preliminary data.</text>
</comment>
<dbReference type="AlphaFoldDB" id="A0A081CR11"/>
<sequence length="67" mass="7264">MEEIARFQSGCNLEIGADELITLAFNPSLYYSARIRVDTLGGNAGETGFDKPSPVRSGTPERTLQTT</sequence>
<reference evidence="2 3" key="1">
    <citation type="submission" date="2014-08" db="EMBL/GenBank/DDBJ databases">
        <title>Whole genome shotgun sequence of Rhizobium rubi NBRC 13261.</title>
        <authorList>
            <person name="Katano-Makiyama Y."/>
            <person name="Hosoyama A."/>
            <person name="Hashimoto M."/>
            <person name="Hosoyama Y."/>
            <person name="Noguchi M."/>
            <person name="Tsuchikane K."/>
            <person name="Uohara A."/>
            <person name="Ohji S."/>
            <person name="Ichikawa N."/>
            <person name="Kimura A."/>
            <person name="Yamazoe A."/>
            <person name="Fujita N."/>
        </authorList>
    </citation>
    <scope>NUCLEOTIDE SEQUENCE [LARGE SCALE GENOMIC DNA]</scope>
    <source>
        <strain evidence="2 3">NBRC 13261</strain>
    </source>
</reference>
<dbReference type="Proteomes" id="UP000028701">
    <property type="component" value="Unassembled WGS sequence"/>
</dbReference>
<accession>A0A081CR11</accession>
<protein>
    <submittedName>
        <fullName evidence="2">Uncharacterized protein</fullName>
    </submittedName>
</protein>
<gene>
    <name evidence="2" type="ORF">RRU01S_03_02790</name>
</gene>
<evidence type="ECO:0000313" key="2">
    <source>
        <dbReference type="EMBL" id="GAK69107.1"/>
    </source>
</evidence>
<evidence type="ECO:0000256" key="1">
    <source>
        <dbReference type="SAM" id="MobiDB-lite"/>
    </source>
</evidence>
<proteinExistence type="predicted"/>
<name>A0A081CR11_9HYPH</name>
<organism evidence="2 3">
    <name type="scientific">Agrobacterium rubi TR3 = NBRC 13261</name>
    <dbReference type="NCBI Taxonomy" id="1368415"/>
    <lineage>
        <taxon>Bacteria</taxon>
        <taxon>Pseudomonadati</taxon>
        <taxon>Pseudomonadota</taxon>
        <taxon>Alphaproteobacteria</taxon>
        <taxon>Hyphomicrobiales</taxon>
        <taxon>Rhizobiaceae</taxon>
        <taxon>Rhizobium/Agrobacterium group</taxon>
        <taxon>Agrobacterium</taxon>
    </lineage>
</organism>
<dbReference type="EMBL" id="BBJU01000003">
    <property type="protein sequence ID" value="GAK69107.1"/>
    <property type="molecule type" value="Genomic_DNA"/>
</dbReference>
<feature type="region of interest" description="Disordered" evidence="1">
    <location>
        <begin position="42"/>
        <end position="67"/>
    </location>
</feature>